<feature type="region of interest" description="Disordered" evidence="1">
    <location>
        <begin position="52"/>
        <end position="74"/>
    </location>
</feature>
<sequence length="74" mass="7273">MRSSVTESEANTTPYPPPVPLCGARRHMAPSTMGAAGSGDEVAGVEALGKEEGEGTIGCGGAEETAANGIGVRA</sequence>
<keyword evidence="3" id="KW-1185">Reference proteome</keyword>
<evidence type="ECO:0000256" key="1">
    <source>
        <dbReference type="SAM" id="MobiDB-lite"/>
    </source>
</evidence>
<dbReference type="EnsemblPlants" id="OMERI06G20280.1">
    <property type="protein sequence ID" value="OMERI06G20280.1"/>
    <property type="gene ID" value="OMERI06G20280"/>
</dbReference>
<dbReference type="Proteomes" id="UP000008021">
    <property type="component" value="Chromosome 6"/>
</dbReference>
<accession>A0A0E0E3E1</accession>
<protein>
    <recommendedName>
        <fullName evidence="4">DUF834 domain-containing protein</fullName>
    </recommendedName>
</protein>
<dbReference type="AlphaFoldDB" id="A0A0E0E3E1"/>
<evidence type="ECO:0008006" key="4">
    <source>
        <dbReference type="Google" id="ProtNLM"/>
    </source>
</evidence>
<feature type="region of interest" description="Disordered" evidence="1">
    <location>
        <begin position="1"/>
        <end position="20"/>
    </location>
</feature>
<proteinExistence type="predicted"/>
<name>A0A0E0E3E1_9ORYZ</name>
<dbReference type="HOGENOM" id="CLU_2691951_0_0_1"/>
<evidence type="ECO:0000313" key="3">
    <source>
        <dbReference type="Proteomes" id="UP000008021"/>
    </source>
</evidence>
<reference evidence="2" key="1">
    <citation type="submission" date="2015-04" db="UniProtKB">
        <authorList>
            <consortium name="EnsemblPlants"/>
        </authorList>
    </citation>
    <scope>IDENTIFICATION</scope>
</reference>
<dbReference type="Gramene" id="OMERI06G20280.1">
    <property type="protein sequence ID" value="OMERI06G20280.1"/>
    <property type="gene ID" value="OMERI06G20280"/>
</dbReference>
<feature type="compositionally biased region" description="Polar residues" evidence="1">
    <location>
        <begin position="1"/>
        <end position="13"/>
    </location>
</feature>
<organism evidence="2">
    <name type="scientific">Oryza meridionalis</name>
    <dbReference type="NCBI Taxonomy" id="40149"/>
    <lineage>
        <taxon>Eukaryota</taxon>
        <taxon>Viridiplantae</taxon>
        <taxon>Streptophyta</taxon>
        <taxon>Embryophyta</taxon>
        <taxon>Tracheophyta</taxon>
        <taxon>Spermatophyta</taxon>
        <taxon>Magnoliopsida</taxon>
        <taxon>Liliopsida</taxon>
        <taxon>Poales</taxon>
        <taxon>Poaceae</taxon>
        <taxon>BOP clade</taxon>
        <taxon>Oryzoideae</taxon>
        <taxon>Oryzeae</taxon>
        <taxon>Oryzinae</taxon>
        <taxon>Oryza</taxon>
    </lineage>
</organism>
<evidence type="ECO:0000313" key="2">
    <source>
        <dbReference type="EnsemblPlants" id="OMERI06G20280.1"/>
    </source>
</evidence>
<reference evidence="2" key="2">
    <citation type="submission" date="2018-05" db="EMBL/GenBank/DDBJ databases">
        <title>OmerRS3 (Oryza meridionalis Reference Sequence Version 3).</title>
        <authorList>
            <person name="Zhang J."/>
            <person name="Kudrna D."/>
            <person name="Lee S."/>
            <person name="Talag J."/>
            <person name="Welchert J."/>
            <person name="Wing R.A."/>
        </authorList>
    </citation>
    <scope>NUCLEOTIDE SEQUENCE [LARGE SCALE GENOMIC DNA]</scope>
    <source>
        <strain evidence="2">cv. OR44</strain>
    </source>
</reference>